<sequence>MTTLENIQARMKKLQAQAETILAKQAQAAVDQIRELMLKHGLTTADIEARAKAKRDAKANGRVTVGRGSKAPIATKGKLPAKYLNPKTGETWSGHARPPAWIKDVKDRTKFFIDGVGTASSGRPVGAPSGKTPASKVQSKGALPAKYRDPKSGLTWSGRGPAPAWLASAKDRTKFLIESAPAASSDSPATSKSTKLKATSKASAASKKVGAKKVATSKKPAGVKKAATKAPAKSSLAAKKASARKSTSRTVTSTTTAPPAEAATIVFSA</sequence>
<reference evidence="1" key="1">
    <citation type="submission" date="2021-09" db="EMBL/GenBank/DDBJ databases">
        <title>Isolation and characterization of 3-chlorobenzoate degrading bacteria from soils in Shizuoka.</title>
        <authorList>
            <person name="Ifat A."/>
            <person name="Ogawa N."/>
            <person name="Kimbara K."/>
            <person name="Moriuchi R."/>
            <person name="Dohra H."/>
            <person name="Shintani M."/>
        </authorList>
    </citation>
    <scope>NUCLEOTIDE SEQUENCE</scope>
    <source>
        <strain evidence="1">19CS2-2</strain>
    </source>
</reference>
<evidence type="ECO:0000313" key="2">
    <source>
        <dbReference type="Proteomes" id="UP001055013"/>
    </source>
</evidence>
<organism evidence="1 2">
    <name type="scientific">Caballeronia novacaledonica</name>
    <dbReference type="NCBI Taxonomy" id="1544861"/>
    <lineage>
        <taxon>Bacteria</taxon>
        <taxon>Pseudomonadati</taxon>
        <taxon>Pseudomonadota</taxon>
        <taxon>Betaproteobacteria</taxon>
        <taxon>Burkholderiales</taxon>
        <taxon>Burkholderiaceae</taxon>
        <taxon>Caballeronia</taxon>
    </lineage>
</organism>
<keyword evidence="2" id="KW-1185">Reference proteome</keyword>
<accession>A0ACB5QRM9</accession>
<gene>
    <name evidence="1" type="ORF">CBA19CS22_12475</name>
</gene>
<dbReference type="Proteomes" id="UP001055013">
    <property type="component" value="Unassembled WGS sequence"/>
</dbReference>
<proteinExistence type="predicted"/>
<name>A0ACB5QRM9_9BURK</name>
<comment type="caution">
    <text evidence="1">The sequence shown here is derived from an EMBL/GenBank/DDBJ whole genome shotgun (WGS) entry which is preliminary data.</text>
</comment>
<protein>
    <submittedName>
        <fullName evidence="1">H-NS histone family protein</fullName>
    </submittedName>
</protein>
<evidence type="ECO:0000313" key="1">
    <source>
        <dbReference type="EMBL" id="GJH17359.1"/>
    </source>
</evidence>
<dbReference type="EMBL" id="BPUR01000005">
    <property type="protein sequence ID" value="GJH17359.1"/>
    <property type="molecule type" value="Genomic_DNA"/>
</dbReference>